<evidence type="ECO:0000313" key="6">
    <source>
        <dbReference type="EMBL" id="GAP64251.1"/>
    </source>
</evidence>
<reference evidence="8" key="3">
    <citation type="submission" date="2015-08" db="EMBL/GenBank/DDBJ databases">
        <title>Draft Genome Sequence of a Heterotrophic Facultative Anaerobic Bacterium Ardenticatena maritima Strain 110S.</title>
        <authorList>
            <person name="Kawaichi S."/>
            <person name="Yoshida T."/>
            <person name="Sako Y."/>
            <person name="Nakamura R."/>
        </authorList>
    </citation>
    <scope>NUCLEOTIDE SEQUENCE [LARGE SCALE GENOMIC DNA]</scope>
    <source>
        <strain evidence="8">110S</strain>
    </source>
</reference>
<dbReference type="AlphaFoldDB" id="A0A0M8KAJ3"/>
<protein>
    <submittedName>
        <fullName evidence="7">ABC transporter</fullName>
    </submittedName>
    <submittedName>
        <fullName evidence="6">ABC-2 type transport system ATP-binding protein</fullName>
    </submittedName>
</protein>
<dbReference type="GO" id="GO:0016887">
    <property type="term" value="F:ATP hydrolysis activity"/>
    <property type="evidence" value="ECO:0007669"/>
    <property type="project" value="InterPro"/>
</dbReference>
<dbReference type="PANTHER" id="PTHR42711">
    <property type="entry name" value="ABC TRANSPORTER ATP-BINDING PROTEIN"/>
    <property type="match status" value="1"/>
</dbReference>
<evidence type="ECO:0000313" key="8">
    <source>
        <dbReference type="Proteomes" id="UP000037784"/>
    </source>
</evidence>
<keyword evidence="3" id="KW-0547">Nucleotide-binding</keyword>
<dbReference type="RefSeq" id="WP_054493967.1">
    <property type="nucleotide sequence ID" value="NZ_BBZA01000240.1"/>
</dbReference>
<dbReference type="InterPro" id="IPR003439">
    <property type="entry name" value="ABC_transporter-like_ATP-bd"/>
</dbReference>
<dbReference type="InterPro" id="IPR003593">
    <property type="entry name" value="AAA+_ATPase"/>
</dbReference>
<dbReference type="Pfam" id="PF00005">
    <property type="entry name" value="ABC_tran"/>
    <property type="match status" value="1"/>
</dbReference>
<dbReference type="SMART" id="SM00382">
    <property type="entry name" value="AAA"/>
    <property type="match status" value="1"/>
</dbReference>
<accession>A0A0M8KAJ3</accession>
<dbReference type="OrthoDB" id="9767778at2"/>
<dbReference type="SUPFAM" id="SSF52540">
    <property type="entry name" value="P-loop containing nucleoside triphosphate hydrolases"/>
    <property type="match status" value="1"/>
</dbReference>
<organism evidence="6 8">
    <name type="scientific">Ardenticatena maritima</name>
    <dbReference type="NCBI Taxonomy" id="872965"/>
    <lineage>
        <taxon>Bacteria</taxon>
        <taxon>Bacillati</taxon>
        <taxon>Chloroflexota</taxon>
        <taxon>Ardenticatenia</taxon>
        <taxon>Ardenticatenales</taxon>
        <taxon>Ardenticatenaceae</taxon>
        <taxon>Ardenticatena</taxon>
    </lineage>
</organism>
<dbReference type="GO" id="GO:0005524">
    <property type="term" value="F:ATP binding"/>
    <property type="evidence" value="ECO:0007669"/>
    <property type="project" value="UniProtKB-KW"/>
</dbReference>
<evidence type="ECO:0000256" key="2">
    <source>
        <dbReference type="ARBA" id="ARBA00022448"/>
    </source>
</evidence>
<reference evidence="6" key="1">
    <citation type="journal article" date="2015" name="Genome Announc.">
        <title>Draft Genome Sequence of a Heterotrophic Facultative Anaerobic Thermophilic Bacterium, Ardenticatena maritima Strain 110ST.</title>
        <authorList>
            <person name="Kawaichi S."/>
            <person name="Yoshida T."/>
            <person name="Sako Y."/>
            <person name="Nakamura R."/>
        </authorList>
    </citation>
    <scope>NUCLEOTIDE SEQUENCE [LARGE SCALE GENOMIC DNA]</scope>
    <source>
        <strain evidence="6">110S</strain>
    </source>
</reference>
<sequence length="281" mass="31572">MTTATCALDVQHVRKVFEKESGRRWPWQPKKAVEQVVALKDVSLRVAPREIYGILGPNGSGKSTLIRCISTLLIPDAGTIRVFGHDVVREERIVKELINRVSVEASFFKKLSPMENLMFGARLYGLDAKEARREIIETLTRLGLEKEAIFRPMEKMSRGMQQKVAVARALLTRPRLLLLDEPTTGLDPRSKREVQAFVFELRDVYETTVVLTTHDMHEAERLCDRIAIIDRGCIVAEGTPAELKALVRQNGHEPTLEDVFMALTGRALSEEQEEVVVGGVA</sequence>
<evidence type="ECO:0000256" key="1">
    <source>
        <dbReference type="ARBA" id="ARBA00005417"/>
    </source>
</evidence>
<evidence type="ECO:0000256" key="3">
    <source>
        <dbReference type="ARBA" id="ARBA00022741"/>
    </source>
</evidence>
<dbReference type="Proteomes" id="UP000037784">
    <property type="component" value="Unassembled WGS sequence"/>
</dbReference>
<name>A0A0M8KAJ3_9CHLR</name>
<evidence type="ECO:0000313" key="7">
    <source>
        <dbReference type="EMBL" id="KPL89354.1"/>
    </source>
</evidence>
<dbReference type="Proteomes" id="UP000050502">
    <property type="component" value="Unassembled WGS sequence"/>
</dbReference>
<keyword evidence="8" id="KW-1185">Reference proteome</keyword>
<dbReference type="InterPro" id="IPR027417">
    <property type="entry name" value="P-loop_NTPase"/>
</dbReference>
<evidence type="ECO:0000259" key="5">
    <source>
        <dbReference type="PROSITE" id="PS50893"/>
    </source>
</evidence>
<evidence type="ECO:0000256" key="4">
    <source>
        <dbReference type="ARBA" id="ARBA00022840"/>
    </source>
</evidence>
<comment type="similarity">
    <text evidence="1">Belongs to the ABC transporter superfamily.</text>
</comment>
<proteinExistence type="inferred from homology"/>
<reference evidence="7 9" key="2">
    <citation type="submission" date="2015-07" db="EMBL/GenBank/DDBJ databases">
        <title>Whole genome sequence of Ardenticatena maritima DSM 23922.</title>
        <authorList>
            <person name="Hemp J."/>
            <person name="Ward L.M."/>
            <person name="Pace L.A."/>
            <person name="Fischer W.W."/>
        </authorList>
    </citation>
    <scope>NUCLEOTIDE SEQUENCE [LARGE SCALE GENOMIC DNA]</scope>
    <source>
        <strain evidence="7 9">110S</strain>
    </source>
</reference>
<dbReference type="PROSITE" id="PS50893">
    <property type="entry name" value="ABC_TRANSPORTER_2"/>
    <property type="match status" value="1"/>
</dbReference>
<dbReference type="Gene3D" id="3.40.50.300">
    <property type="entry name" value="P-loop containing nucleotide triphosphate hydrolases"/>
    <property type="match status" value="1"/>
</dbReference>
<dbReference type="EMBL" id="BBZA01000240">
    <property type="protein sequence ID" value="GAP64251.1"/>
    <property type="molecule type" value="Genomic_DNA"/>
</dbReference>
<evidence type="ECO:0000313" key="9">
    <source>
        <dbReference type="Proteomes" id="UP000050502"/>
    </source>
</evidence>
<feature type="domain" description="ABC transporter" evidence="5">
    <location>
        <begin position="8"/>
        <end position="256"/>
    </location>
</feature>
<keyword evidence="2" id="KW-0813">Transport</keyword>
<dbReference type="STRING" id="872965.SE16_02530"/>
<keyword evidence="4 6" id="KW-0067">ATP-binding</keyword>
<dbReference type="InterPro" id="IPR050763">
    <property type="entry name" value="ABC_transporter_ATP-binding"/>
</dbReference>
<dbReference type="EMBL" id="LGKN01000003">
    <property type="protein sequence ID" value="KPL89354.1"/>
    <property type="molecule type" value="Genomic_DNA"/>
</dbReference>
<dbReference type="PANTHER" id="PTHR42711:SF5">
    <property type="entry name" value="ABC TRANSPORTER ATP-BINDING PROTEIN NATA"/>
    <property type="match status" value="1"/>
</dbReference>
<gene>
    <name evidence="6" type="ORF">ARMA_2674</name>
    <name evidence="7" type="ORF">SE16_02530</name>
</gene>
<comment type="caution">
    <text evidence="6">The sequence shown here is derived from an EMBL/GenBank/DDBJ whole genome shotgun (WGS) entry which is preliminary data.</text>
</comment>